<dbReference type="GO" id="GO:0001708">
    <property type="term" value="P:cell fate specification"/>
    <property type="evidence" value="ECO:0007669"/>
    <property type="project" value="TreeGrafter"/>
</dbReference>
<dbReference type="InterPro" id="IPR036960">
    <property type="entry name" value="T-box_sf"/>
</dbReference>
<keyword evidence="1" id="KW-0805">Transcription regulation</keyword>
<proteinExistence type="predicted"/>
<comment type="subcellular location">
    <subcellularLocation>
        <location evidence="5">Nucleus</location>
    </subcellularLocation>
</comment>
<dbReference type="GO" id="GO:0000785">
    <property type="term" value="C:chromatin"/>
    <property type="evidence" value="ECO:0007669"/>
    <property type="project" value="TreeGrafter"/>
</dbReference>
<evidence type="ECO:0000256" key="5">
    <source>
        <dbReference type="PROSITE-ProRule" id="PRU00201"/>
    </source>
</evidence>
<evidence type="ECO:0000313" key="8">
    <source>
        <dbReference type="EMBL" id="EGT34759.1"/>
    </source>
</evidence>
<reference evidence="9" key="1">
    <citation type="submission" date="2011-07" db="EMBL/GenBank/DDBJ databases">
        <authorList>
            <consortium name="Caenorhabditis brenneri Sequencing and Analysis Consortium"/>
            <person name="Wilson R.K."/>
        </authorList>
    </citation>
    <scope>NUCLEOTIDE SEQUENCE [LARGE SCALE GENOMIC DNA]</scope>
    <source>
        <strain evidence="9">PB2801</strain>
    </source>
</reference>
<dbReference type="InterPro" id="IPR008967">
    <property type="entry name" value="p53-like_TF_DNA-bd_sf"/>
</dbReference>
<dbReference type="GO" id="GO:0005634">
    <property type="term" value="C:nucleus"/>
    <property type="evidence" value="ECO:0007669"/>
    <property type="project" value="UniProtKB-SubCell"/>
</dbReference>
<comment type="caution">
    <text evidence="5">Lacks conserved residue(s) required for the propagation of feature annotation.</text>
</comment>
<evidence type="ECO:0000256" key="2">
    <source>
        <dbReference type="ARBA" id="ARBA00023125"/>
    </source>
</evidence>
<keyword evidence="4 5" id="KW-0539">Nucleus</keyword>
<dbReference type="STRING" id="135651.G0MLA9"/>
<dbReference type="SMART" id="SM00425">
    <property type="entry name" value="TBOX"/>
    <property type="match status" value="1"/>
</dbReference>
<dbReference type="SUPFAM" id="SSF49417">
    <property type="entry name" value="p53-like transcription factors"/>
    <property type="match status" value="1"/>
</dbReference>
<dbReference type="InterPro" id="IPR046360">
    <property type="entry name" value="T-box_DNA-bd"/>
</dbReference>
<dbReference type="CDD" id="cd00182">
    <property type="entry name" value="T-box"/>
    <property type="match status" value="1"/>
</dbReference>
<dbReference type="HOGENOM" id="CLU_544269_0_0_1"/>
<dbReference type="Pfam" id="PF00907">
    <property type="entry name" value="T-box"/>
    <property type="match status" value="1"/>
</dbReference>
<feature type="domain" description="T-box" evidence="7">
    <location>
        <begin position="7"/>
        <end position="168"/>
    </location>
</feature>
<keyword evidence="6" id="KW-0472">Membrane</keyword>
<dbReference type="EMBL" id="GL379799">
    <property type="protein sequence ID" value="EGT34759.1"/>
    <property type="molecule type" value="Genomic_DNA"/>
</dbReference>
<dbReference type="InParanoid" id="G0MLA9"/>
<evidence type="ECO:0000313" key="9">
    <source>
        <dbReference type="Proteomes" id="UP000008068"/>
    </source>
</evidence>
<keyword evidence="6" id="KW-1133">Transmembrane helix</keyword>
<evidence type="ECO:0000256" key="6">
    <source>
        <dbReference type="SAM" id="Phobius"/>
    </source>
</evidence>
<dbReference type="Proteomes" id="UP000008068">
    <property type="component" value="Unassembled WGS sequence"/>
</dbReference>
<dbReference type="GO" id="GO:0000981">
    <property type="term" value="F:DNA-binding transcription factor activity, RNA polymerase II-specific"/>
    <property type="evidence" value="ECO:0007669"/>
    <property type="project" value="TreeGrafter"/>
</dbReference>
<keyword evidence="3" id="KW-0804">Transcription</keyword>
<name>G0MLA9_CAEBE</name>
<protein>
    <submittedName>
        <fullName evidence="8">CBN-TBX-34 protein</fullName>
    </submittedName>
</protein>
<dbReference type="FunCoup" id="G0MLA9">
    <property type="interactions" value="236"/>
</dbReference>
<dbReference type="eggNOG" id="KOG3585">
    <property type="taxonomic scope" value="Eukaryota"/>
</dbReference>
<sequence>MRMQVFVVDEQKYREFEPINEMLVKRGGVKMHPEPQFMIRGLSPDEEYILKLRIEMVDELRYIYQTDQWIPISSASRNARSCKCSTSETPKEAGSTWNEIIVKFEKLRITRELSEIRQNVIYVEPNHKYIPILSIINTSTGVSVDFRFDLLQFVAVKSFHSIAIRHAKRSTRTLSLLGPCPSITEEMEKPKNVMNPRLIQNNLYQMNQFYPYTYGYSSGFVAPTVQYHPYRYDYLYCYPQLQYPLHQLHHPLLVPPTQIQYSQPKTDQNIYKSEIKEYVPEYGWNPILVPEAKTESDENVHLGLHHNVWTPQKMELENLYFKTEQISIDLARVASAFLCFYSFARSLFFHTVLIPKRPYNIHWKSIGMITIGFLTTGILMFPYSPTFNIFVHFYVYLLSIEASIWYHTKTFKLYSRYPKKAIPMWFIIYVNTYSYTYEIPEYVNGTMVPPWEFIPIYSISTFAMQESVQQFWDFIQSFVLLFIKQFLFQNDHTTFIGNQLF</sequence>
<accession>G0MLA9</accession>
<gene>
    <name evidence="8" type="primary">Cbn-tbx-34</name>
    <name evidence="8" type="ORF">CAEBREN_16350</name>
</gene>
<keyword evidence="9" id="KW-1185">Reference proteome</keyword>
<dbReference type="OrthoDB" id="5811430at2759"/>
<feature type="transmembrane region" description="Helical" evidence="6">
    <location>
        <begin position="333"/>
        <end position="354"/>
    </location>
</feature>
<evidence type="ECO:0000256" key="3">
    <source>
        <dbReference type="ARBA" id="ARBA00023163"/>
    </source>
</evidence>
<feature type="transmembrane region" description="Helical" evidence="6">
    <location>
        <begin position="366"/>
        <end position="383"/>
    </location>
</feature>
<dbReference type="InterPro" id="IPR001699">
    <property type="entry name" value="TF_T-box"/>
</dbReference>
<dbReference type="GO" id="GO:0000978">
    <property type="term" value="F:RNA polymerase II cis-regulatory region sequence-specific DNA binding"/>
    <property type="evidence" value="ECO:0007669"/>
    <property type="project" value="InterPro"/>
</dbReference>
<keyword evidence="2 5" id="KW-0238">DNA-binding</keyword>
<keyword evidence="6" id="KW-0812">Transmembrane</keyword>
<dbReference type="GO" id="GO:0045893">
    <property type="term" value="P:positive regulation of DNA-templated transcription"/>
    <property type="evidence" value="ECO:0007669"/>
    <property type="project" value="InterPro"/>
</dbReference>
<organism evidence="9">
    <name type="scientific">Caenorhabditis brenneri</name>
    <name type="common">Nematode worm</name>
    <dbReference type="NCBI Taxonomy" id="135651"/>
    <lineage>
        <taxon>Eukaryota</taxon>
        <taxon>Metazoa</taxon>
        <taxon>Ecdysozoa</taxon>
        <taxon>Nematoda</taxon>
        <taxon>Chromadorea</taxon>
        <taxon>Rhabditida</taxon>
        <taxon>Rhabditina</taxon>
        <taxon>Rhabditomorpha</taxon>
        <taxon>Rhabditoidea</taxon>
        <taxon>Rhabditidae</taxon>
        <taxon>Peloderinae</taxon>
        <taxon>Caenorhabditis</taxon>
    </lineage>
</organism>
<dbReference type="PRINTS" id="PR00937">
    <property type="entry name" value="TBOX"/>
</dbReference>
<evidence type="ECO:0000259" key="7">
    <source>
        <dbReference type="PROSITE" id="PS50252"/>
    </source>
</evidence>
<dbReference type="PANTHER" id="PTHR11267:SF196">
    <property type="entry name" value="T-BOX PROTEIN 30_42-RELATED"/>
    <property type="match status" value="1"/>
</dbReference>
<evidence type="ECO:0000256" key="1">
    <source>
        <dbReference type="ARBA" id="ARBA00023015"/>
    </source>
</evidence>
<feature type="transmembrane region" description="Helical" evidence="6">
    <location>
        <begin position="389"/>
        <end position="406"/>
    </location>
</feature>
<evidence type="ECO:0000256" key="4">
    <source>
        <dbReference type="ARBA" id="ARBA00023242"/>
    </source>
</evidence>
<dbReference type="PANTHER" id="PTHR11267">
    <property type="entry name" value="T-BOX PROTEIN-RELATED"/>
    <property type="match status" value="1"/>
</dbReference>
<dbReference type="Gene3D" id="2.60.40.820">
    <property type="entry name" value="Transcription factor, T-box"/>
    <property type="match status" value="1"/>
</dbReference>
<dbReference type="AlphaFoldDB" id="G0MLA9"/>
<dbReference type="PROSITE" id="PS50252">
    <property type="entry name" value="TBOX_3"/>
    <property type="match status" value="1"/>
</dbReference>